<dbReference type="GO" id="GO:0051321">
    <property type="term" value="P:meiotic cell cycle"/>
    <property type="evidence" value="ECO:0007669"/>
    <property type="project" value="UniProtKB-KW"/>
</dbReference>
<dbReference type="PANTHER" id="PTHR48225">
    <property type="entry name" value="HORMA DOMAIN-CONTAINING PROTEIN 1"/>
    <property type="match status" value="1"/>
</dbReference>
<sequence length="411" mass="46911">MEALPSRLTPALTQLHDGKAAHTAHVRTATVSRELLFRQLDYSSLETTMATAQQMRASEKQISGWNAIFPNDVATQHQSLVFIKRMMALGVSCITYLRGIFPEDAYRTRYLEGMCVKILREDSRFPGASKVVKWSVHRDPEDPNSIIESYQFKFKYTADGPKLDILSKNKHVSLQDTKKASILLIRKLFVLMQSLEILPNDVSLTMKLFYYDEVTPPEYQPPGFKQGECDAVWFEGTPVHFKVGDVPTPFHMMKVRVTTEKETMEQLEKENMLNEETETSLQGLEEVNYTPNVRNTVKEDTPFYQNITAHSELQRSVTNEQSFSESEKEIKQLVAKAAELDVSGKRTKLRKVLVQKNDLQDNGKVHEEPQKLSTTPAIKAVRAKKSISELDHTACDSAVLQEKITKRRRKN</sequence>
<dbReference type="GO" id="GO:0005694">
    <property type="term" value="C:chromosome"/>
    <property type="evidence" value="ECO:0007669"/>
    <property type="project" value="UniProtKB-SubCell"/>
</dbReference>
<evidence type="ECO:0000259" key="6">
    <source>
        <dbReference type="PROSITE" id="PS50815"/>
    </source>
</evidence>
<evidence type="ECO:0000256" key="3">
    <source>
        <dbReference type="ARBA" id="ARBA00022454"/>
    </source>
</evidence>
<comment type="subcellular location">
    <subcellularLocation>
        <location evidence="2">Chromosome</location>
    </subcellularLocation>
    <subcellularLocation>
        <location evidence="1">Nucleus</location>
    </subcellularLocation>
</comment>
<evidence type="ECO:0000313" key="7">
    <source>
        <dbReference type="EMBL" id="GCB62862.1"/>
    </source>
</evidence>
<dbReference type="STRING" id="75743.A0A401NPU5"/>
<dbReference type="InterPro" id="IPR003511">
    <property type="entry name" value="HORMA_dom"/>
</dbReference>
<evidence type="ECO:0000256" key="4">
    <source>
        <dbReference type="ARBA" id="ARBA00023242"/>
    </source>
</evidence>
<dbReference type="PANTHER" id="PTHR48225:SF4">
    <property type="entry name" value="ZEBRAFISH TESTIS-EXPRESSED 38"/>
    <property type="match status" value="1"/>
</dbReference>
<keyword evidence="4" id="KW-0539">Nucleus</keyword>
<evidence type="ECO:0000256" key="2">
    <source>
        <dbReference type="ARBA" id="ARBA00004286"/>
    </source>
</evidence>
<organism evidence="7 8">
    <name type="scientific">Scyliorhinus torazame</name>
    <name type="common">Cloudy catshark</name>
    <name type="synonym">Catulus torazame</name>
    <dbReference type="NCBI Taxonomy" id="75743"/>
    <lineage>
        <taxon>Eukaryota</taxon>
        <taxon>Metazoa</taxon>
        <taxon>Chordata</taxon>
        <taxon>Craniata</taxon>
        <taxon>Vertebrata</taxon>
        <taxon>Chondrichthyes</taxon>
        <taxon>Elasmobranchii</taxon>
        <taxon>Galeomorphii</taxon>
        <taxon>Galeoidea</taxon>
        <taxon>Carcharhiniformes</taxon>
        <taxon>Scyliorhinidae</taxon>
        <taxon>Scyliorhinus</taxon>
    </lineage>
</organism>
<name>A0A401NPU5_SCYTO</name>
<evidence type="ECO:0000313" key="8">
    <source>
        <dbReference type="Proteomes" id="UP000288216"/>
    </source>
</evidence>
<evidence type="ECO:0000256" key="5">
    <source>
        <dbReference type="ARBA" id="ARBA00023254"/>
    </source>
</evidence>
<evidence type="ECO:0000256" key="1">
    <source>
        <dbReference type="ARBA" id="ARBA00004123"/>
    </source>
</evidence>
<gene>
    <name evidence="7" type="ORF">scyTo_0000072</name>
</gene>
<dbReference type="OrthoDB" id="1928087at2759"/>
<dbReference type="PROSITE" id="PS50815">
    <property type="entry name" value="HORMA"/>
    <property type="match status" value="1"/>
</dbReference>
<dbReference type="Gene3D" id="3.30.900.10">
    <property type="entry name" value="HORMA domain"/>
    <property type="match status" value="1"/>
</dbReference>
<proteinExistence type="predicted"/>
<keyword evidence="8" id="KW-1185">Reference proteome</keyword>
<dbReference type="GO" id="GO:0005634">
    <property type="term" value="C:nucleus"/>
    <property type="evidence" value="ECO:0007669"/>
    <property type="project" value="UniProtKB-SubCell"/>
</dbReference>
<dbReference type="AlphaFoldDB" id="A0A401NPU5"/>
<dbReference type="Proteomes" id="UP000288216">
    <property type="component" value="Unassembled WGS sequence"/>
</dbReference>
<accession>A0A401NPU5</accession>
<feature type="domain" description="HORMA" evidence="6">
    <location>
        <begin position="45"/>
        <end position="257"/>
    </location>
</feature>
<dbReference type="InterPro" id="IPR036570">
    <property type="entry name" value="HORMA_dom_sf"/>
</dbReference>
<dbReference type="OMA" id="GWNAIFP"/>
<dbReference type="InterPro" id="IPR051294">
    <property type="entry name" value="HORMA_MeioticProgression"/>
</dbReference>
<reference evidence="7 8" key="1">
    <citation type="journal article" date="2018" name="Nat. Ecol. Evol.">
        <title>Shark genomes provide insights into elasmobranch evolution and the origin of vertebrates.</title>
        <authorList>
            <person name="Hara Y"/>
            <person name="Yamaguchi K"/>
            <person name="Onimaru K"/>
            <person name="Kadota M"/>
            <person name="Koyanagi M"/>
            <person name="Keeley SD"/>
            <person name="Tatsumi K"/>
            <person name="Tanaka K"/>
            <person name="Motone F"/>
            <person name="Kageyama Y"/>
            <person name="Nozu R"/>
            <person name="Adachi N"/>
            <person name="Nishimura O"/>
            <person name="Nakagawa R"/>
            <person name="Tanegashima C"/>
            <person name="Kiyatake I"/>
            <person name="Matsumoto R"/>
            <person name="Murakumo K"/>
            <person name="Nishida K"/>
            <person name="Terakita A"/>
            <person name="Kuratani S"/>
            <person name="Sato K"/>
            <person name="Hyodo S Kuraku.S."/>
        </authorList>
    </citation>
    <scope>NUCLEOTIDE SEQUENCE [LARGE SCALE GENOMIC DNA]</scope>
</reference>
<dbReference type="EMBL" id="BFAA01000012">
    <property type="protein sequence ID" value="GCB62862.1"/>
    <property type="molecule type" value="Genomic_DNA"/>
</dbReference>
<comment type="caution">
    <text evidence="7">The sequence shown here is derived from an EMBL/GenBank/DDBJ whole genome shotgun (WGS) entry which is preliminary data.</text>
</comment>
<keyword evidence="5" id="KW-0469">Meiosis</keyword>
<dbReference type="SUPFAM" id="SSF56019">
    <property type="entry name" value="The spindle assembly checkpoint protein mad2"/>
    <property type="match status" value="1"/>
</dbReference>
<protein>
    <recommendedName>
        <fullName evidence="6">HORMA domain-containing protein</fullName>
    </recommendedName>
</protein>
<dbReference type="Pfam" id="PF02301">
    <property type="entry name" value="HORMA"/>
    <property type="match status" value="2"/>
</dbReference>
<keyword evidence="3" id="KW-0158">Chromosome</keyword>